<dbReference type="GO" id="GO:0015935">
    <property type="term" value="C:small ribosomal subunit"/>
    <property type="evidence" value="ECO:0007669"/>
    <property type="project" value="TreeGrafter"/>
</dbReference>
<dbReference type="Pfam" id="PF00886">
    <property type="entry name" value="Ribosomal_S16"/>
    <property type="match status" value="1"/>
</dbReference>
<dbReference type="InterPro" id="IPR000307">
    <property type="entry name" value="Ribosomal_bS16"/>
</dbReference>
<proteinExistence type="inferred from homology"/>
<protein>
    <submittedName>
        <fullName evidence="3">SSU ribosomal protein S16p</fullName>
    </submittedName>
</protein>
<sequence length="84" mass="9637">MVKIRLARGGSKKRPFYSIIVSDQRRQPSGRFIERIGFFNPMAVESEESLRIDTERANYWISQGAQPSERVANILKQVKRKAAA</sequence>
<dbReference type="GO" id="GO:0005737">
    <property type="term" value="C:cytoplasm"/>
    <property type="evidence" value="ECO:0007669"/>
    <property type="project" value="UniProtKB-ARBA"/>
</dbReference>
<keyword evidence="1 3" id="KW-0689">Ribosomal protein</keyword>
<dbReference type="PANTHER" id="PTHR12919">
    <property type="entry name" value="30S RIBOSOMAL PROTEIN S16"/>
    <property type="match status" value="1"/>
</dbReference>
<evidence type="ECO:0000256" key="1">
    <source>
        <dbReference type="ARBA" id="ARBA00022980"/>
    </source>
</evidence>
<reference evidence="3" key="1">
    <citation type="submission" date="2015-10" db="EMBL/GenBank/DDBJ databases">
        <authorList>
            <person name="Gilbert D.G."/>
        </authorList>
    </citation>
    <scope>NUCLEOTIDE SEQUENCE</scope>
</reference>
<organism evidence="3">
    <name type="scientific">hydrothermal vent metagenome</name>
    <dbReference type="NCBI Taxonomy" id="652676"/>
    <lineage>
        <taxon>unclassified sequences</taxon>
        <taxon>metagenomes</taxon>
        <taxon>ecological metagenomes</taxon>
    </lineage>
</organism>
<name>A0A160TVF4_9ZZZZ</name>
<accession>A0A160TVF4</accession>
<evidence type="ECO:0000256" key="2">
    <source>
        <dbReference type="ARBA" id="ARBA00023274"/>
    </source>
</evidence>
<dbReference type="AlphaFoldDB" id="A0A160TVF4"/>
<dbReference type="InterPro" id="IPR023803">
    <property type="entry name" value="Ribosomal_bS16_dom_sf"/>
</dbReference>
<keyword evidence="2" id="KW-0687">Ribonucleoprotein</keyword>
<dbReference type="HAMAP" id="MF_00385">
    <property type="entry name" value="Ribosomal_bS16"/>
    <property type="match status" value="1"/>
</dbReference>
<gene>
    <name evidence="3" type="ORF">MGWOODY_XGa947</name>
</gene>
<dbReference type="EMBL" id="CZRL01000104">
    <property type="protein sequence ID" value="CUS54728.1"/>
    <property type="molecule type" value="Genomic_DNA"/>
</dbReference>
<dbReference type="GO" id="GO:0003735">
    <property type="term" value="F:structural constituent of ribosome"/>
    <property type="evidence" value="ECO:0007669"/>
    <property type="project" value="InterPro"/>
</dbReference>
<dbReference type="GO" id="GO:0006412">
    <property type="term" value="P:translation"/>
    <property type="evidence" value="ECO:0007669"/>
    <property type="project" value="InterPro"/>
</dbReference>
<dbReference type="PANTHER" id="PTHR12919:SF20">
    <property type="entry name" value="SMALL RIBOSOMAL SUBUNIT PROTEIN BS16M"/>
    <property type="match status" value="1"/>
</dbReference>
<dbReference type="SUPFAM" id="SSF54565">
    <property type="entry name" value="Ribosomal protein S16"/>
    <property type="match status" value="1"/>
</dbReference>
<dbReference type="Gene3D" id="3.30.1320.10">
    <property type="match status" value="1"/>
</dbReference>
<evidence type="ECO:0000313" key="3">
    <source>
        <dbReference type="EMBL" id="CUS54728.1"/>
    </source>
</evidence>
<dbReference type="NCBIfam" id="TIGR00002">
    <property type="entry name" value="S16"/>
    <property type="match status" value="1"/>
</dbReference>